<reference evidence="2" key="1">
    <citation type="submission" date="2016-11" db="UniProtKB">
        <authorList>
            <consortium name="WormBaseParasite"/>
        </authorList>
    </citation>
    <scope>IDENTIFICATION</scope>
    <source>
        <strain evidence="2">KR3021</strain>
    </source>
</reference>
<proteinExistence type="predicted"/>
<evidence type="ECO:0000313" key="2">
    <source>
        <dbReference type="WBParaSite" id="RSKR_0000170800.1"/>
    </source>
</evidence>
<dbReference type="WBParaSite" id="RSKR_0000170800.1">
    <property type="protein sequence ID" value="RSKR_0000170800.1"/>
    <property type="gene ID" value="RSKR_0000170800"/>
</dbReference>
<organism evidence="1 2">
    <name type="scientific">Rhabditophanes sp. KR3021</name>
    <dbReference type="NCBI Taxonomy" id="114890"/>
    <lineage>
        <taxon>Eukaryota</taxon>
        <taxon>Metazoa</taxon>
        <taxon>Ecdysozoa</taxon>
        <taxon>Nematoda</taxon>
        <taxon>Chromadorea</taxon>
        <taxon>Rhabditida</taxon>
        <taxon>Tylenchina</taxon>
        <taxon>Panagrolaimomorpha</taxon>
        <taxon>Strongyloidoidea</taxon>
        <taxon>Alloionematidae</taxon>
        <taxon>Rhabditophanes</taxon>
    </lineage>
</organism>
<evidence type="ECO:0000313" key="1">
    <source>
        <dbReference type="Proteomes" id="UP000095286"/>
    </source>
</evidence>
<accession>A0AC35TL13</accession>
<protein>
    <submittedName>
        <fullName evidence="2">Reverse transcriptase domain-containing protein</fullName>
    </submittedName>
</protein>
<name>A0AC35TL13_9BILA</name>
<sequence>MLGKDIIQIKKEDITTFYGSLYGLSKTDTERSQKAFAKLELEYCNFDDTSPFILEEVYTAIKRAPTGKMSGPGKICGDEIKACVEWTAPYLLKRFNRYLEERKSPTRWKDSKLLLLFKKGCRKDAGDYRPLSLTSHVYKIYAGLILPRLNPTLATEIGPYQHELMLGKDIIQIKKEDITTFYGSLYGLSKTDTERSQKAFAKLELEYCNFDDTSPFTLEEVYTVIKRAPTGKMSGPDKICGDEIKACVEWTAPYLLKRFNRYLEERKSPTRWKDSKLLLLFKKGCRKDTGNYRPLSLTSHVYKIYAGLILSRLNPTLATEIGPYQHGLRKGVSTADAILVVENILEKHTSTEPMLGCCLWIMRKHLTL</sequence>
<dbReference type="Proteomes" id="UP000095286">
    <property type="component" value="Unplaced"/>
</dbReference>